<sequence length="78" mass="8938">MKVAKLSNNIFSTAILATGNSSKHVLSLTDNICDFLKQKYKIYTKSEGNNSCEWVIIDANNLIINIFQKHSREKYSKR</sequence>
<protein>
    <submittedName>
        <fullName evidence="2">Ribosome silencing factor</fullName>
    </submittedName>
</protein>
<dbReference type="OrthoDB" id="9793681at2"/>
<gene>
    <name evidence="2" type="primary">rsfS</name>
    <name evidence="2" type="ORF">EIC27_06020</name>
</gene>
<accession>A0A429XEW4</accession>
<dbReference type="Proteomes" id="UP000279470">
    <property type="component" value="Unassembled WGS sequence"/>
</dbReference>
<comment type="similarity">
    <text evidence="1">Belongs to the Iojap/RsfS family.</text>
</comment>
<dbReference type="Gene3D" id="3.30.460.10">
    <property type="entry name" value="Beta Polymerase, domain 2"/>
    <property type="match status" value="1"/>
</dbReference>
<dbReference type="PANTHER" id="PTHR21043">
    <property type="entry name" value="IOJAP SUPERFAMILY ORTHOLOG"/>
    <property type="match status" value="1"/>
</dbReference>
<dbReference type="RefSeq" id="WP_126045183.1">
    <property type="nucleotide sequence ID" value="NZ_RXFM01000098.1"/>
</dbReference>
<dbReference type="SUPFAM" id="SSF81301">
    <property type="entry name" value="Nucleotidyltransferase"/>
    <property type="match status" value="1"/>
</dbReference>
<dbReference type="GO" id="GO:0043023">
    <property type="term" value="F:ribosomal large subunit binding"/>
    <property type="evidence" value="ECO:0007669"/>
    <property type="project" value="TreeGrafter"/>
</dbReference>
<evidence type="ECO:0000313" key="3">
    <source>
        <dbReference type="Proteomes" id="UP000279470"/>
    </source>
</evidence>
<dbReference type="NCBIfam" id="TIGR00090">
    <property type="entry name" value="rsfS_iojap_ybeB"/>
    <property type="match status" value="1"/>
</dbReference>
<reference evidence="3" key="1">
    <citation type="submission" date="2018-11" db="EMBL/GenBank/DDBJ databases">
        <title>Phylogenetic, genomic, and biogeographic characterization of a novel and ubiquitous marine invertebrate-associated Rickettsiales parasite, Candidatus Marinoinvertebrata rohwerii, gen. nov., sp. nov.</title>
        <authorList>
            <person name="Klinges J.G."/>
            <person name="Rosales S.M."/>
            <person name="Mcminds R."/>
            <person name="Shaver E.C."/>
            <person name="Shantz A."/>
            <person name="Peters E.C."/>
            <person name="Burkepile D.E."/>
            <person name="Silliman B.R."/>
            <person name="Vega Thurber R.L."/>
        </authorList>
    </citation>
    <scope>NUCLEOTIDE SEQUENCE [LARGE SCALE GENOMIC DNA]</scope>
    <source>
        <strain evidence="3">a_cerv_44</strain>
    </source>
</reference>
<evidence type="ECO:0000313" key="2">
    <source>
        <dbReference type="EMBL" id="RST62658.1"/>
    </source>
</evidence>
<proteinExistence type="inferred from homology"/>
<dbReference type="InterPro" id="IPR004394">
    <property type="entry name" value="Iojap/RsfS/C7orf30"/>
</dbReference>
<organism evidence="2 3">
    <name type="scientific">Candidatus Aquarickettsia rohweri</name>
    <dbReference type="NCBI Taxonomy" id="2602574"/>
    <lineage>
        <taxon>Bacteria</taxon>
        <taxon>Pseudomonadati</taxon>
        <taxon>Pseudomonadota</taxon>
        <taxon>Alphaproteobacteria</taxon>
        <taxon>Rickettsiales</taxon>
        <taxon>Candidatus Midichloriaceae</taxon>
        <taxon>Candidatus Aquarickettsia</taxon>
    </lineage>
</organism>
<dbReference type="AlphaFoldDB" id="A0A429XEW4"/>
<dbReference type="GO" id="GO:0090071">
    <property type="term" value="P:negative regulation of ribosome biogenesis"/>
    <property type="evidence" value="ECO:0007669"/>
    <property type="project" value="TreeGrafter"/>
</dbReference>
<dbReference type="PANTHER" id="PTHR21043:SF0">
    <property type="entry name" value="MITOCHONDRIAL ASSEMBLY OF RIBOSOMAL LARGE SUBUNIT PROTEIN 1"/>
    <property type="match status" value="1"/>
</dbReference>
<dbReference type="EMBL" id="RXFM01000098">
    <property type="protein sequence ID" value="RST62658.1"/>
    <property type="molecule type" value="Genomic_DNA"/>
</dbReference>
<name>A0A429XEW4_9RICK</name>
<evidence type="ECO:0000256" key="1">
    <source>
        <dbReference type="ARBA" id="ARBA00010574"/>
    </source>
</evidence>
<keyword evidence="3" id="KW-1185">Reference proteome</keyword>
<dbReference type="InterPro" id="IPR043519">
    <property type="entry name" value="NT_sf"/>
</dbReference>
<comment type="caution">
    <text evidence="2">The sequence shown here is derived from an EMBL/GenBank/DDBJ whole genome shotgun (WGS) entry which is preliminary data.</text>
</comment>
<dbReference type="Pfam" id="PF02410">
    <property type="entry name" value="RsfS"/>
    <property type="match status" value="1"/>
</dbReference>
<dbReference type="GO" id="GO:0017148">
    <property type="term" value="P:negative regulation of translation"/>
    <property type="evidence" value="ECO:0007669"/>
    <property type="project" value="TreeGrafter"/>
</dbReference>